<evidence type="ECO:0000256" key="1">
    <source>
        <dbReference type="SAM" id="MobiDB-lite"/>
    </source>
</evidence>
<feature type="compositionally biased region" description="Basic residues" evidence="1">
    <location>
        <begin position="21"/>
        <end position="38"/>
    </location>
</feature>
<name>A0A0A9DWX5_ARUDO</name>
<proteinExistence type="predicted"/>
<evidence type="ECO:0000313" key="2">
    <source>
        <dbReference type="EMBL" id="JAD88272.1"/>
    </source>
</evidence>
<reference evidence="2" key="2">
    <citation type="journal article" date="2015" name="Data Brief">
        <title>Shoot transcriptome of the giant reed, Arundo donax.</title>
        <authorList>
            <person name="Barrero R.A."/>
            <person name="Guerrero F.D."/>
            <person name="Moolhuijzen P."/>
            <person name="Goolsby J.A."/>
            <person name="Tidwell J."/>
            <person name="Bellgard S.E."/>
            <person name="Bellgard M.I."/>
        </authorList>
    </citation>
    <scope>NUCLEOTIDE SEQUENCE</scope>
    <source>
        <tissue evidence="2">Shoot tissue taken approximately 20 cm above the soil surface</tissue>
    </source>
</reference>
<organism evidence="2">
    <name type="scientific">Arundo donax</name>
    <name type="common">Giant reed</name>
    <name type="synonym">Donax arundinaceus</name>
    <dbReference type="NCBI Taxonomy" id="35708"/>
    <lineage>
        <taxon>Eukaryota</taxon>
        <taxon>Viridiplantae</taxon>
        <taxon>Streptophyta</taxon>
        <taxon>Embryophyta</taxon>
        <taxon>Tracheophyta</taxon>
        <taxon>Spermatophyta</taxon>
        <taxon>Magnoliopsida</taxon>
        <taxon>Liliopsida</taxon>
        <taxon>Poales</taxon>
        <taxon>Poaceae</taxon>
        <taxon>PACMAD clade</taxon>
        <taxon>Arundinoideae</taxon>
        <taxon>Arundineae</taxon>
        <taxon>Arundo</taxon>
    </lineage>
</organism>
<feature type="region of interest" description="Disordered" evidence="1">
    <location>
        <begin position="1"/>
        <end position="90"/>
    </location>
</feature>
<dbReference type="EMBL" id="GBRH01209623">
    <property type="protein sequence ID" value="JAD88272.1"/>
    <property type="molecule type" value="Transcribed_RNA"/>
</dbReference>
<dbReference type="AlphaFoldDB" id="A0A0A9DWX5"/>
<sequence length="113" mass="12314">MACSRSTCCPYRASSASSRAAQRRRRTACATRRSKRGSRAAARSRCSPRRRPSPCRPRSYSATSTTPASSAWATGSTSRCPSWPRRSACSWSWPPACRSGTGPRPRGIRCCPS</sequence>
<protein>
    <submittedName>
        <fullName evidence="2">Uncharacterized protein</fullName>
    </submittedName>
</protein>
<accession>A0A0A9DWX5</accession>
<feature type="compositionally biased region" description="Low complexity" evidence="1">
    <location>
        <begin position="56"/>
        <end position="78"/>
    </location>
</feature>
<reference evidence="2" key="1">
    <citation type="submission" date="2014-09" db="EMBL/GenBank/DDBJ databases">
        <authorList>
            <person name="Magalhaes I.L.F."/>
            <person name="Oliveira U."/>
            <person name="Santos F.R."/>
            <person name="Vidigal T.H.D.A."/>
            <person name="Brescovit A.D."/>
            <person name="Santos A.J."/>
        </authorList>
    </citation>
    <scope>NUCLEOTIDE SEQUENCE</scope>
    <source>
        <tissue evidence="2">Shoot tissue taken approximately 20 cm above the soil surface</tissue>
    </source>
</reference>